<gene>
    <name evidence="1" type="ORF">LKD48_10850</name>
</gene>
<keyword evidence="2" id="KW-1185">Reference proteome</keyword>
<comment type="caution">
    <text evidence="1">The sequence shown here is derived from an EMBL/GenBank/DDBJ whole genome shotgun (WGS) entry which is preliminary data.</text>
</comment>
<accession>A0AAE3JCY7</accession>
<evidence type="ECO:0000313" key="1">
    <source>
        <dbReference type="EMBL" id="MCC2222128.1"/>
    </source>
</evidence>
<sequence length="61" mass="7046">MIKVNYRTHGTARLLKCLSKEPISDTRLKQLDRITDSRLLGTVARMRIEKMAGYQEVLTLI</sequence>
<evidence type="ECO:0000313" key="2">
    <source>
        <dbReference type="Proteomes" id="UP001198200"/>
    </source>
</evidence>
<proteinExistence type="predicted"/>
<protein>
    <submittedName>
        <fullName evidence="1">Uncharacterized protein</fullName>
    </submittedName>
</protein>
<dbReference type="Proteomes" id="UP001198200">
    <property type="component" value="Unassembled WGS sequence"/>
</dbReference>
<organism evidence="1 2">
    <name type="scientific">Anthropogastromicrobium aceti</name>
    <dbReference type="NCBI Taxonomy" id="2981768"/>
    <lineage>
        <taxon>Bacteria</taxon>
        <taxon>Bacillati</taxon>
        <taxon>Bacillota</taxon>
        <taxon>Clostridia</taxon>
        <taxon>Lachnospirales</taxon>
        <taxon>Lachnospiraceae</taxon>
        <taxon>Anthropogastromicrobium</taxon>
    </lineage>
</organism>
<dbReference type="RefSeq" id="WP_308732032.1">
    <property type="nucleotide sequence ID" value="NZ_JAJEQN010000027.1"/>
</dbReference>
<dbReference type="EMBL" id="JAJEQN010000027">
    <property type="protein sequence ID" value="MCC2222128.1"/>
    <property type="molecule type" value="Genomic_DNA"/>
</dbReference>
<dbReference type="AlphaFoldDB" id="A0AAE3JCY7"/>
<name>A0AAE3JCY7_9FIRM</name>
<reference evidence="1 2" key="1">
    <citation type="submission" date="2021-10" db="EMBL/GenBank/DDBJ databases">
        <title>Anaerobic single-cell dispensing facilitates the cultivation of human gut bacteria.</title>
        <authorList>
            <person name="Afrizal A."/>
        </authorList>
    </citation>
    <scope>NUCLEOTIDE SEQUENCE [LARGE SCALE GENOMIC DNA]</scope>
    <source>
        <strain evidence="1 2">CLA-AA-H224</strain>
    </source>
</reference>